<reference evidence="12 13" key="1">
    <citation type="submission" date="2021-03" db="EMBL/GenBank/DDBJ databases">
        <title>Metabolic Capacity of the Antarctic Cyanobacterium Phormidium pseudopriestleyi that Sustains Oxygenic Photosynthesis in the Presence of Hydrogen Sulfide.</title>
        <authorList>
            <person name="Lumian J.E."/>
            <person name="Jungblut A.D."/>
            <person name="Dillon M.L."/>
            <person name="Hawes I."/>
            <person name="Doran P.T."/>
            <person name="Mackey T.J."/>
            <person name="Dick G.J."/>
            <person name="Grettenberger C.L."/>
            <person name="Sumner D.Y."/>
        </authorList>
    </citation>
    <scope>NUCLEOTIDE SEQUENCE [LARGE SCALE GENOMIC DNA]</scope>
    <source>
        <strain evidence="12 13">FRX01</strain>
    </source>
</reference>
<keyword evidence="7" id="KW-0862">Zinc</keyword>
<comment type="catalytic activity">
    <reaction evidence="1">
        <text>inosine + phosphate = alpha-D-ribose 1-phosphate + hypoxanthine</text>
        <dbReference type="Rhea" id="RHEA:27646"/>
        <dbReference type="ChEBI" id="CHEBI:17368"/>
        <dbReference type="ChEBI" id="CHEBI:17596"/>
        <dbReference type="ChEBI" id="CHEBI:43474"/>
        <dbReference type="ChEBI" id="CHEBI:57720"/>
        <dbReference type="EC" id="2.4.2.1"/>
    </reaction>
    <physiologicalReaction direction="left-to-right" evidence="1">
        <dbReference type="Rhea" id="RHEA:27647"/>
    </physiologicalReaction>
</comment>
<keyword evidence="5" id="KW-0479">Metal-binding</keyword>
<dbReference type="InterPro" id="IPR003730">
    <property type="entry name" value="Cu_polyphenol_OxRdtase"/>
</dbReference>
<comment type="caution">
    <text evidence="12">The sequence shown here is derived from an EMBL/GenBank/DDBJ whole genome shotgun (WGS) entry which is preliminary data.</text>
</comment>
<comment type="catalytic activity">
    <reaction evidence="8">
        <text>adenosine + H2O + H(+) = inosine + NH4(+)</text>
        <dbReference type="Rhea" id="RHEA:24408"/>
        <dbReference type="ChEBI" id="CHEBI:15377"/>
        <dbReference type="ChEBI" id="CHEBI:15378"/>
        <dbReference type="ChEBI" id="CHEBI:16335"/>
        <dbReference type="ChEBI" id="CHEBI:17596"/>
        <dbReference type="ChEBI" id="CHEBI:28938"/>
        <dbReference type="EC" id="3.5.4.4"/>
    </reaction>
    <physiologicalReaction direction="left-to-right" evidence="8">
        <dbReference type="Rhea" id="RHEA:24409"/>
    </physiologicalReaction>
</comment>
<comment type="function">
    <text evidence="2">Purine nucleoside enzyme that catalyzes the phosphorolysis of adenosine and inosine nucleosides, yielding D-ribose 1-phosphate and the respective free bases, adenine and hypoxanthine. Also catalyzes the phosphorolysis of S-methyl-5'-thioadenosine into adenine and S-methyl-5-thio-alpha-D-ribose 1-phosphate. Also has adenosine deaminase activity.</text>
</comment>
<accession>A0ABS3FRK0</accession>
<evidence type="ECO:0000256" key="9">
    <source>
        <dbReference type="ARBA" id="ARBA00048968"/>
    </source>
</evidence>
<dbReference type="InterPro" id="IPR038371">
    <property type="entry name" value="Cu_polyphenol_OxRdtase_sf"/>
</dbReference>
<evidence type="ECO:0000256" key="1">
    <source>
        <dbReference type="ARBA" id="ARBA00000553"/>
    </source>
</evidence>
<keyword evidence="13" id="KW-1185">Reference proteome</keyword>
<evidence type="ECO:0000256" key="8">
    <source>
        <dbReference type="ARBA" id="ARBA00047989"/>
    </source>
</evidence>
<dbReference type="Gene3D" id="3.60.140.10">
    <property type="entry name" value="CNF1/YfiH-like putative cysteine hydrolases"/>
    <property type="match status" value="1"/>
</dbReference>
<organism evidence="12 13">
    <name type="scientific">Phormidium pseudopriestleyi FRX01</name>
    <dbReference type="NCBI Taxonomy" id="1759528"/>
    <lineage>
        <taxon>Bacteria</taxon>
        <taxon>Bacillati</taxon>
        <taxon>Cyanobacteriota</taxon>
        <taxon>Cyanophyceae</taxon>
        <taxon>Oscillatoriophycideae</taxon>
        <taxon>Oscillatoriales</taxon>
        <taxon>Oscillatoriaceae</taxon>
        <taxon>Phormidium</taxon>
    </lineage>
</organism>
<keyword evidence="4" id="KW-0808">Transferase</keyword>
<comment type="catalytic activity">
    <reaction evidence="9">
        <text>adenosine + phosphate = alpha-D-ribose 1-phosphate + adenine</text>
        <dbReference type="Rhea" id="RHEA:27642"/>
        <dbReference type="ChEBI" id="CHEBI:16335"/>
        <dbReference type="ChEBI" id="CHEBI:16708"/>
        <dbReference type="ChEBI" id="CHEBI:43474"/>
        <dbReference type="ChEBI" id="CHEBI:57720"/>
        <dbReference type="EC" id="2.4.2.1"/>
    </reaction>
    <physiologicalReaction direction="left-to-right" evidence="9">
        <dbReference type="Rhea" id="RHEA:27643"/>
    </physiologicalReaction>
</comment>
<evidence type="ECO:0000256" key="4">
    <source>
        <dbReference type="ARBA" id="ARBA00022679"/>
    </source>
</evidence>
<evidence type="ECO:0000256" key="11">
    <source>
        <dbReference type="RuleBase" id="RU361274"/>
    </source>
</evidence>
<evidence type="ECO:0000256" key="6">
    <source>
        <dbReference type="ARBA" id="ARBA00022801"/>
    </source>
</evidence>
<evidence type="ECO:0000256" key="3">
    <source>
        <dbReference type="ARBA" id="ARBA00007353"/>
    </source>
</evidence>
<dbReference type="PANTHER" id="PTHR30616">
    <property type="entry name" value="UNCHARACTERIZED PROTEIN YFIH"/>
    <property type="match status" value="1"/>
</dbReference>
<sequence length="262" mass="29085">MHTWHWRNWNGLPYLTCSLLEPWPHGFFTQQFWPRSPIELVEVLQPTASVYRVKQVHGNTVLSTENLTPQVREEELQEDAPPKPEADGLLSAGSQEAIWVCSADCSPVLIGDMQTGQVAALHSGWRGTAANIVAVAIAEMVNEGSQLEQLRVAIGPAISGEVYQVNTEVAIQTCASLVDLDNPDDIVKTVQGWPNSPILPDSEPGKARLDVRRTIELQLEKMGITSEQVAISSHCTYQDPENFFSYRRNGQKKVQWSGIVSR</sequence>
<evidence type="ECO:0000313" key="13">
    <source>
        <dbReference type="Proteomes" id="UP000664844"/>
    </source>
</evidence>
<dbReference type="SUPFAM" id="SSF64438">
    <property type="entry name" value="CNF1/YfiH-like putative cysteine hydrolases"/>
    <property type="match status" value="1"/>
</dbReference>
<comment type="catalytic activity">
    <reaction evidence="10">
        <text>S-methyl-5'-thioadenosine + phosphate = 5-(methylsulfanyl)-alpha-D-ribose 1-phosphate + adenine</text>
        <dbReference type="Rhea" id="RHEA:11852"/>
        <dbReference type="ChEBI" id="CHEBI:16708"/>
        <dbReference type="ChEBI" id="CHEBI:17509"/>
        <dbReference type="ChEBI" id="CHEBI:43474"/>
        <dbReference type="ChEBI" id="CHEBI:58533"/>
        <dbReference type="EC" id="2.4.2.28"/>
    </reaction>
    <physiologicalReaction direction="left-to-right" evidence="10">
        <dbReference type="Rhea" id="RHEA:11853"/>
    </physiologicalReaction>
</comment>
<comment type="similarity">
    <text evidence="3 11">Belongs to the purine nucleoside phosphorylase YfiH/LACC1 family.</text>
</comment>
<dbReference type="Proteomes" id="UP000664844">
    <property type="component" value="Unassembled WGS sequence"/>
</dbReference>
<proteinExistence type="inferred from homology"/>
<dbReference type="EMBL" id="JAFLQW010000291">
    <property type="protein sequence ID" value="MBO0349614.1"/>
    <property type="molecule type" value="Genomic_DNA"/>
</dbReference>
<name>A0ABS3FRK0_9CYAN</name>
<dbReference type="Pfam" id="PF02578">
    <property type="entry name" value="Cu-oxidase_4"/>
    <property type="match status" value="1"/>
</dbReference>
<dbReference type="PANTHER" id="PTHR30616:SF2">
    <property type="entry name" value="PURINE NUCLEOSIDE PHOSPHORYLASE LACC1"/>
    <property type="match status" value="1"/>
</dbReference>
<dbReference type="CDD" id="cd16833">
    <property type="entry name" value="YfiH"/>
    <property type="match status" value="1"/>
</dbReference>
<dbReference type="NCBIfam" id="TIGR00726">
    <property type="entry name" value="peptidoglycan editing factor PgeF"/>
    <property type="match status" value="1"/>
</dbReference>
<protein>
    <recommendedName>
        <fullName evidence="11">Purine nucleoside phosphorylase</fullName>
    </recommendedName>
</protein>
<evidence type="ECO:0000256" key="2">
    <source>
        <dbReference type="ARBA" id="ARBA00003215"/>
    </source>
</evidence>
<gene>
    <name evidence="12" type="primary">pgeF</name>
    <name evidence="12" type="ORF">J0895_10920</name>
</gene>
<evidence type="ECO:0000313" key="12">
    <source>
        <dbReference type="EMBL" id="MBO0349614.1"/>
    </source>
</evidence>
<evidence type="ECO:0000256" key="7">
    <source>
        <dbReference type="ARBA" id="ARBA00022833"/>
    </source>
</evidence>
<keyword evidence="6" id="KW-0378">Hydrolase</keyword>
<dbReference type="RefSeq" id="WP_207088128.1">
    <property type="nucleotide sequence ID" value="NZ_JAFLQW010000291.1"/>
</dbReference>
<dbReference type="InterPro" id="IPR011324">
    <property type="entry name" value="Cytotoxic_necrot_fac-like_cat"/>
</dbReference>
<evidence type="ECO:0000256" key="10">
    <source>
        <dbReference type="ARBA" id="ARBA00049893"/>
    </source>
</evidence>
<evidence type="ECO:0000256" key="5">
    <source>
        <dbReference type="ARBA" id="ARBA00022723"/>
    </source>
</evidence>